<dbReference type="Pfam" id="PF01899">
    <property type="entry name" value="MNHE"/>
    <property type="match status" value="1"/>
</dbReference>
<keyword evidence="4 7" id="KW-0812">Transmembrane</keyword>
<keyword evidence="5 7" id="KW-1133">Transmembrane helix</keyword>
<evidence type="ECO:0000256" key="2">
    <source>
        <dbReference type="ARBA" id="ARBA00006228"/>
    </source>
</evidence>
<comment type="subcellular location">
    <subcellularLocation>
        <location evidence="1">Cell membrane</location>
        <topology evidence="1">Multi-pass membrane protein</topology>
    </subcellularLocation>
</comment>
<comment type="similarity">
    <text evidence="2">Belongs to the CPA3 antiporters (TC 2.A.63) subunit E family.</text>
</comment>
<feature type="transmembrane region" description="Helical" evidence="7">
    <location>
        <begin position="24"/>
        <end position="42"/>
    </location>
</feature>
<evidence type="ECO:0000256" key="3">
    <source>
        <dbReference type="ARBA" id="ARBA00022475"/>
    </source>
</evidence>
<keyword evidence="6 7" id="KW-0472">Membrane</keyword>
<organism evidence="8 9">
    <name type="scientific">Simiduia curdlanivorans</name>
    <dbReference type="NCBI Taxonomy" id="1492769"/>
    <lineage>
        <taxon>Bacteria</taxon>
        <taxon>Pseudomonadati</taxon>
        <taxon>Pseudomonadota</taxon>
        <taxon>Gammaproteobacteria</taxon>
        <taxon>Cellvibrionales</taxon>
        <taxon>Cellvibrionaceae</taxon>
        <taxon>Simiduia</taxon>
    </lineage>
</organism>
<evidence type="ECO:0000256" key="6">
    <source>
        <dbReference type="ARBA" id="ARBA00023136"/>
    </source>
</evidence>
<gene>
    <name evidence="8" type="ORF">ACFOX3_02665</name>
</gene>
<evidence type="ECO:0000256" key="1">
    <source>
        <dbReference type="ARBA" id="ARBA00004651"/>
    </source>
</evidence>
<sequence length="157" mass="17762">MRHILYIIATTSLFWILNSGHYDMLMLILGAVSVAFVAFLAHRMDVVDHESHSIRLSFKLPKYLIWLAKEIVISNLTVVKHIWLGPSTISPTLKTIRVSQTTSLGKVIYANSITTTPGTVTVDLKDDRFLVHSLLEGNIKTLMEGKMDRKVSQLERE</sequence>
<evidence type="ECO:0000313" key="8">
    <source>
        <dbReference type="EMBL" id="MFC4361185.1"/>
    </source>
</evidence>
<evidence type="ECO:0000256" key="4">
    <source>
        <dbReference type="ARBA" id="ARBA00022692"/>
    </source>
</evidence>
<protein>
    <submittedName>
        <fullName evidence="8">Na+/H+ antiporter subunit E</fullName>
    </submittedName>
</protein>
<evidence type="ECO:0000256" key="5">
    <source>
        <dbReference type="ARBA" id="ARBA00022989"/>
    </source>
</evidence>
<dbReference type="EMBL" id="JBHSCX010000003">
    <property type="protein sequence ID" value="MFC4361185.1"/>
    <property type="molecule type" value="Genomic_DNA"/>
</dbReference>
<dbReference type="RefSeq" id="WP_290260157.1">
    <property type="nucleotide sequence ID" value="NZ_JAUFQG010000004.1"/>
</dbReference>
<evidence type="ECO:0000313" key="9">
    <source>
        <dbReference type="Proteomes" id="UP001595840"/>
    </source>
</evidence>
<dbReference type="PANTHER" id="PTHR34584:SF1">
    <property type="entry name" value="NA(+)_H(+) ANTIPORTER SUBUNIT E1"/>
    <property type="match status" value="1"/>
</dbReference>
<evidence type="ECO:0000256" key="7">
    <source>
        <dbReference type="SAM" id="Phobius"/>
    </source>
</evidence>
<accession>A0ABV8V1S3</accession>
<keyword evidence="9" id="KW-1185">Reference proteome</keyword>
<keyword evidence="3" id="KW-1003">Cell membrane</keyword>
<dbReference type="PANTHER" id="PTHR34584">
    <property type="entry name" value="NA(+)/H(+) ANTIPORTER SUBUNIT E1"/>
    <property type="match status" value="1"/>
</dbReference>
<comment type="caution">
    <text evidence="8">The sequence shown here is derived from an EMBL/GenBank/DDBJ whole genome shotgun (WGS) entry which is preliminary data.</text>
</comment>
<dbReference type="Proteomes" id="UP001595840">
    <property type="component" value="Unassembled WGS sequence"/>
</dbReference>
<dbReference type="InterPro" id="IPR002758">
    <property type="entry name" value="Cation_antiport_E"/>
</dbReference>
<proteinExistence type="inferred from homology"/>
<reference evidence="9" key="1">
    <citation type="journal article" date="2019" name="Int. J. Syst. Evol. Microbiol.">
        <title>The Global Catalogue of Microorganisms (GCM) 10K type strain sequencing project: providing services to taxonomists for standard genome sequencing and annotation.</title>
        <authorList>
            <consortium name="The Broad Institute Genomics Platform"/>
            <consortium name="The Broad Institute Genome Sequencing Center for Infectious Disease"/>
            <person name="Wu L."/>
            <person name="Ma J."/>
        </authorList>
    </citation>
    <scope>NUCLEOTIDE SEQUENCE [LARGE SCALE GENOMIC DNA]</scope>
    <source>
        <strain evidence="9">CECT 8570</strain>
    </source>
</reference>
<name>A0ABV8V1S3_9GAMM</name>